<dbReference type="Gene3D" id="2.160.10.10">
    <property type="entry name" value="Hexapeptide repeat proteins"/>
    <property type="match status" value="1"/>
</dbReference>
<dbReference type="Pfam" id="PF24894">
    <property type="entry name" value="Hexapep_GlmU"/>
    <property type="match status" value="1"/>
</dbReference>
<keyword evidence="2" id="KW-0320">Glycogen biosynthesis</keyword>
<dbReference type="NCBIfam" id="TIGR02092">
    <property type="entry name" value="glgD"/>
    <property type="match status" value="1"/>
</dbReference>
<sequence>MNALGIIFSDMQDWNMTELASHRSVAAIPYGGRYRLIDFTLSNMVNSGLNKMCIITKSNYRSLMEHVGSGKDWDLSRKKGGILIFPPYALGENHGLFQGRLDALKRVLHYISSSKEKYVILSDCDMIYNIDYNDVIRYHIEKDSEITAVYTKTNIERDTSVHKTLYEIDDDGRANDILVNPITEGNYNVSLNTWVMNKDFLEKLIYDAIAHNYKDFSYDVLASRVSAFKIYCYEYTGYYAHIDSLKSYYNHSMELLHRDKLNSLFYAKTGPIYTKTKDSPPTKYGKDAEAKTSLIASGCIIEGYVENSIIFRGVKVGKNSVIKNSILMQHTTVGENTQLDSIITDTYAMINDDRVLLGYSNCPFFIKRYSIV</sequence>
<evidence type="ECO:0000313" key="5">
    <source>
        <dbReference type="EMBL" id="MBP1926453.1"/>
    </source>
</evidence>
<protein>
    <submittedName>
        <fullName evidence="5">Glucose-1-phosphate adenylyltransferase</fullName>
        <ecNumber evidence="5">2.7.7.27</ecNumber>
    </submittedName>
</protein>
<dbReference type="PANTHER" id="PTHR43523:SF6">
    <property type="entry name" value="GLYCOGEN BIOSYNTHESIS PROTEIN GLGD"/>
    <property type="match status" value="1"/>
</dbReference>
<proteinExistence type="inferred from homology"/>
<dbReference type="SUPFAM" id="SSF53448">
    <property type="entry name" value="Nucleotide-diphospho-sugar transferases"/>
    <property type="match status" value="1"/>
</dbReference>
<comment type="caution">
    <text evidence="5">The sequence shown here is derived from an EMBL/GenBank/DDBJ whole genome shotgun (WGS) entry which is preliminary data.</text>
</comment>
<evidence type="ECO:0000256" key="2">
    <source>
        <dbReference type="ARBA" id="ARBA00023056"/>
    </source>
</evidence>
<dbReference type="CDD" id="cd02508">
    <property type="entry name" value="ADP_Glucose_PP"/>
    <property type="match status" value="1"/>
</dbReference>
<dbReference type="InterPro" id="IPR005835">
    <property type="entry name" value="NTP_transferase_dom"/>
</dbReference>
<dbReference type="SUPFAM" id="SSF51161">
    <property type="entry name" value="Trimeric LpxA-like enzymes"/>
    <property type="match status" value="1"/>
</dbReference>
<comment type="similarity">
    <text evidence="1">Belongs to the bacterial/plant glucose-1-phosphate adenylyltransferase family.</text>
</comment>
<evidence type="ECO:0000259" key="3">
    <source>
        <dbReference type="Pfam" id="PF00483"/>
    </source>
</evidence>
<accession>A0ABS4GFH9</accession>
<keyword evidence="5" id="KW-0808">Transferase</keyword>
<feature type="domain" description="Glucose-1-phosphate adenylyltransferase/Bifunctional protein GlmU-like C-terminal hexapeptide" evidence="4">
    <location>
        <begin position="285"/>
        <end position="354"/>
    </location>
</feature>
<evidence type="ECO:0000256" key="1">
    <source>
        <dbReference type="ARBA" id="ARBA00010443"/>
    </source>
</evidence>
<evidence type="ECO:0000259" key="4">
    <source>
        <dbReference type="Pfam" id="PF24894"/>
    </source>
</evidence>
<dbReference type="InterPro" id="IPR011004">
    <property type="entry name" value="Trimer_LpxA-like_sf"/>
</dbReference>
<keyword evidence="6" id="KW-1185">Reference proteome</keyword>
<dbReference type="InterPro" id="IPR029044">
    <property type="entry name" value="Nucleotide-diphossugar_trans"/>
</dbReference>
<dbReference type="EMBL" id="JAGGKS010000006">
    <property type="protein sequence ID" value="MBP1926453.1"/>
    <property type="molecule type" value="Genomic_DNA"/>
</dbReference>
<dbReference type="GO" id="GO:0008878">
    <property type="term" value="F:glucose-1-phosphate adenylyltransferase activity"/>
    <property type="evidence" value="ECO:0007669"/>
    <property type="project" value="UniProtKB-EC"/>
</dbReference>
<dbReference type="RefSeq" id="WP_209512183.1">
    <property type="nucleotide sequence ID" value="NZ_JAGGKS010000006.1"/>
</dbReference>
<dbReference type="Gene3D" id="3.90.550.10">
    <property type="entry name" value="Spore Coat Polysaccharide Biosynthesis Protein SpsA, Chain A"/>
    <property type="match status" value="1"/>
</dbReference>
<evidence type="ECO:0000313" key="6">
    <source>
        <dbReference type="Proteomes" id="UP001519342"/>
    </source>
</evidence>
<dbReference type="InterPro" id="IPR011832">
    <property type="entry name" value="GlgDAde_trans"/>
</dbReference>
<dbReference type="EC" id="2.7.7.27" evidence="5"/>
<gene>
    <name evidence="5" type="ORF">J2Z76_002318</name>
</gene>
<keyword evidence="5" id="KW-0548">Nucleotidyltransferase</keyword>
<dbReference type="Proteomes" id="UP001519342">
    <property type="component" value="Unassembled WGS sequence"/>
</dbReference>
<dbReference type="InterPro" id="IPR056818">
    <property type="entry name" value="GlmU/GlgC-like_hexapep"/>
</dbReference>
<name>A0ABS4GFH9_9FIRM</name>
<dbReference type="PANTHER" id="PTHR43523">
    <property type="entry name" value="GLUCOSE-1-PHOSPHATE ADENYLYLTRANSFERASE-RELATED"/>
    <property type="match status" value="1"/>
</dbReference>
<feature type="domain" description="Nucleotidyl transferase" evidence="3">
    <location>
        <begin position="19"/>
        <end position="255"/>
    </location>
</feature>
<reference evidence="5 6" key="1">
    <citation type="submission" date="2021-03" db="EMBL/GenBank/DDBJ databases">
        <title>Genomic Encyclopedia of Type Strains, Phase IV (KMG-IV): sequencing the most valuable type-strain genomes for metagenomic binning, comparative biology and taxonomic classification.</title>
        <authorList>
            <person name="Goeker M."/>
        </authorList>
    </citation>
    <scope>NUCLEOTIDE SEQUENCE [LARGE SCALE GENOMIC DNA]</scope>
    <source>
        <strain evidence="5 6">DSM 24004</strain>
    </source>
</reference>
<dbReference type="InterPro" id="IPR011831">
    <property type="entry name" value="ADP-Glc_PPase"/>
</dbReference>
<dbReference type="Pfam" id="PF00483">
    <property type="entry name" value="NTP_transferase"/>
    <property type="match status" value="1"/>
</dbReference>
<organism evidence="5 6">
    <name type="scientific">Sedimentibacter acidaminivorans</name>
    <dbReference type="NCBI Taxonomy" id="913099"/>
    <lineage>
        <taxon>Bacteria</taxon>
        <taxon>Bacillati</taxon>
        <taxon>Bacillota</taxon>
        <taxon>Tissierellia</taxon>
        <taxon>Sedimentibacter</taxon>
    </lineage>
</organism>
<dbReference type="CDD" id="cd04651">
    <property type="entry name" value="LbH_G1P_AT_C"/>
    <property type="match status" value="1"/>
</dbReference>